<reference evidence="3" key="2">
    <citation type="submission" date="2020-05" db="UniProtKB">
        <authorList>
            <consortium name="EnsemblMetazoa"/>
        </authorList>
    </citation>
    <scope>IDENTIFICATION</scope>
    <source>
        <strain evidence="3">A-37</strain>
    </source>
</reference>
<dbReference type="PROSITE" id="PS51257">
    <property type="entry name" value="PROKAR_LIPOPROTEIN"/>
    <property type="match status" value="1"/>
</dbReference>
<feature type="compositionally biased region" description="Low complexity" evidence="1">
    <location>
        <begin position="663"/>
        <end position="676"/>
    </location>
</feature>
<dbReference type="VEuPathDB" id="VectorBase:ACUA023651"/>
<keyword evidence="2" id="KW-0812">Transmembrane</keyword>
<dbReference type="SUPFAM" id="SSF48726">
    <property type="entry name" value="Immunoglobulin"/>
    <property type="match status" value="1"/>
</dbReference>
<dbReference type="STRING" id="139723.A0A182MQ77"/>
<dbReference type="AlphaFoldDB" id="A0A182MQ77"/>
<feature type="transmembrane region" description="Helical" evidence="2">
    <location>
        <begin position="605"/>
        <end position="625"/>
    </location>
</feature>
<accession>A0A182MQ77</accession>
<evidence type="ECO:0000313" key="4">
    <source>
        <dbReference type="Proteomes" id="UP000075883"/>
    </source>
</evidence>
<dbReference type="EMBL" id="AXCM01004559">
    <property type="status" value="NOT_ANNOTATED_CDS"/>
    <property type="molecule type" value="Genomic_DNA"/>
</dbReference>
<dbReference type="Proteomes" id="UP000075883">
    <property type="component" value="Unassembled WGS sequence"/>
</dbReference>
<evidence type="ECO:0000256" key="1">
    <source>
        <dbReference type="SAM" id="MobiDB-lite"/>
    </source>
</evidence>
<reference evidence="4" key="1">
    <citation type="submission" date="2013-09" db="EMBL/GenBank/DDBJ databases">
        <title>The Genome Sequence of Anopheles culicifacies species A.</title>
        <authorList>
            <consortium name="The Broad Institute Genomics Platform"/>
            <person name="Neafsey D.E."/>
            <person name="Besansky N."/>
            <person name="Howell P."/>
            <person name="Walton C."/>
            <person name="Young S.K."/>
            <person name="Zeng Q."/>
            <person name="Gargeya S."/>
            <person name="Fitzgerald M."/>
            <person name="Haas B."/>
            <person name="Abouelleil A."/>
            <person name="Allen A.W."/>
            <person name="Alvarado L."/>
            <person name="Arachchi H.M."/>
            <person name="Berlin A.M."/>
            <person name="Chapman S.B."/>
            <person name="Gainer-Dewar J."/>
            <person name="Goldberg J."/>
            <person name="Griggs A."/>
            <person name="Gujja S."/>
            <person name="Hansen M."/>
            <person name="Howarth C."/>
            <person name="Imamovic A."/>
            <person name="Ireland A."/>
            <person name="Larimer J."/>
            <person name="McCowan C."/>
            <person name="Murphy C."/>
            <person name="Pearson M."/>
            <person name="Poon T.W."/>
            <person name="Priest M."/>
            <person name="Roberts A."/>
            <person name="Saif S."/>
            <person name="Shea T."/>
            <person name="Sisk P."/>
            <person name="Sykes S."/>
            <person name="Wortman J."/>
            <person name="Nusbaum C."/>
            <person name="Birren B."/>
        </authorList>
    </citation>
    <scope>NUCLEOTIDE SEQUENCE [LARGE SCALE GENOMIC DNA]</scope>
    <source>
        <strain evidence="4">A-37</strain>
    </source>
</reference>
<proteinExistence type="predicted"/>
<dbReference type="EnsemblMetazoa" id="ACUA023651-RA">
    <property type="protein sequence ID" value="ACUA023651-PA"/>
    <property type="gene ID" value="ACUA023651"/>
</dbReference>
<evidence type="ECO:0000313" key="3">
    <source>
        <dbReference type="EnsemblMetazoa" id="ACUA023651-PA"/>
    </source>
</evidence>
<sequence length="683" mass="75448">MNNREKERIHFGSLHRSVYCCPYLMVSFSCICSVRWSLWILLAGGIKVHLLRTVIGANLLTSFEIRHGYIYPPSVTVAEGEVMHLRLLVPMQEGDRCFYREPGSPTDVDVHGIEGGPAARSNVSQGRMLRFGDAECSIRVNPVHQRDGGFWRLTLLRGTERIRGVTMVDVIEKPSVPEIGIGSGAAVTSLDEISPERTEYCFVLRQDTVTNEGASSVPMYERCHLPLSETDPTGAGVWSVIAGVQGQMREMTYGIHIENKEEQIVTTVHKESDYHVLSCNLLYTKFMLKFCRFVRLADGLGLNVIPGIGTPRYGYVGAGFERNECGLEILGPEGLDKGTWKCLLGYGDESLTKVSGAIVDNSDTNPPFAIMRPDELVIAQNGSMTSFQCNANKPIDYCWFRGPHGQFYSLSESLTQEHGHYWYGGISLEMGECGITFATIRDFEHAGQWHCYVGSGRVSALEMSATFEVRISVTQMISQQERVEASVEFPALLGCDSIPRGTPLQYCRFVTPTGQAFSLNENITTDRPILERFYSNPNHNLAKGSCSLVIGSVRAEDFGEWICAGKIEGHPMEHIYSIVLHNRDEKTPSDGEPEPSGGTLSAASISGMVIGAVAVIGGAITIGYWQFRKRLHRQAVAMNEEIQMRTIESQQELARPGQRISIISSRSDSSSTNSQSNLQGTAL</sequence>
<evidence type="ECO:0008006" key="5">
    <source>
        <dbReference type="Google" id="ProtNLM"/>
    </source>
</evidence>
<protein>
    <recommendedName>
        <fullName evidence="5">Ig-like domain-containing protein</fullName>
    </recommendedName>
</protein>
<evidence type="ECO:0000256" key="2">
    <source>
        <dbReference type="SAM" id="Phobius"/>
    </source>
</evidence>
<keyword evidence="2" id="KW-1133">Transmembrane helix</keyword>
<dbReference type="InterPro" id="IPR036179">
    <property type="entry name" value="Ig-like_dom_sf"/>
</dbReference>
<name>A0A182MQ77_9DIPT</name>
<keyword evidence="4" id="KW-1185">Reference proteome</keyword>
<feature type="transmembrane region" description="Helical" evidence="2">
    <location>
        <begin position="21"/>
        <end position="42"/>
    </location>
</feature>
<keyword evidence="2" id="KW-0472">Membrane</keyword>
<feature type="region of interest" description="Disordered" evidence="1">
    <location>
        <begin position="663"/>
        <end position="683"/>
    </location>
</feature>
<organism evidence="3 4">
    <name type="scientific">Anopheles culicifacies</name>
    <dbReference type="NCBI Taxonomy" id="139723"/>
    <lineage>
        <taxon>Eukaryota</taxon>
        <taxon>Metazoa</taxon>
        <taxon>Ecdysozoa</taxon>
        <taxon>Arthropoda</taxon>
        <taxon>Hexapoda</taxon>
        <taxon>Insecta</taxon>
        <taxon>Pterygota</taxon>
        <taxon>Neoptera</taxon>
        <taxon>Endopterygota</taxon>
        <taxon>Diptera</taxon>
        <taxon>Nematocera</taxon>
        <taxon>Culicoidea</taxon>
        <taxon>Culicidae</taxon>
        <taxon>Anophelinae</taxon>
        <taxon>Anopheles</taxon>
        <taxon>culicifacies species complex</taxon>
    </lineage>
</organism>